<evidence type="ECO:0000256" key="5">
    <source>
        <dbReference type="ARBA" id="ARBA00022679"/>
    </source>
</evidence>
<evidence type="ECO:0000256" key="6">
    <source>
        <dbReference type="ARBA" id="ARBA00022741"/>
    </source>
</evidence>
<keyword evidence="9" id="KW-0289">Folate biosynthesis</keyword>
<keyword evidence="15" id="KW-1185">Reference proteome</keyword>
<dbReference type="EC" id="2.7.6.3" evidence="3"/>
<evidence type="ECO:0000313" key="14">
    <source>
        <dbReference type="EMBL" id="RUO81572.1"/>
    </source>
</evidence>
<evidence type="ECO:0000259" key="13">
    <source>
        <dbReference type="Pfam" id="PF01288"/>
    </source>
</evidence>
<dbReference type="GO" id="GO:0016301">
    <property type="term" value="F:kinase activity"/>
    <property type="evidence" value="ECO:0007669"/>
    <property type="project" value="UniProtKB-KW"/>
</dbReference>
<dbReference type="AlphaFoldDB" id="A0A432ZUQ2"/>
<evidence type="ECO:0000313" key="15">
    <source>
        <dbReference type="Proteomes" id="UP000287996"/>
    </source>
</evidence>
<protein>
    <recommendedName>
        <fullName evidence="4">2-amino-4-hydroxy-6-hydroxymethyldihydropteridine pyrophosphokinase</fullName>
        <ecNumber evidence="3">2.7.6.3</ecNumber>
    </recommendedName>
    <alternativeName>
        <fullName evidence="11">6-hydroxymethyl-7,8-dihydropterin pyrophosphokinase</fullName>
    </alternativeName>
    <alternativeName>
        <fullName evidence="12">7,8-dihydro-6-hydroxymethylpterin-pyrophosphokinase</fullName>
    </alternativeName>
</protein>
<gene>
    <name evidence="14" type="ORF">CWI84_01800</name>
</gene>
<dbReference type="InterPro" id="IPR035907">
    <property type="entry name" value="Hppk_sf"/>
</dbReference>
<evidence type="ECO:0000256" key="12">
    <source>
        <dbReference type="ARBA" id="ARBA00033413"/>
    </source>
</evidence>
<evidence type="ECO:0000256" key="8">
    <source>
        <dbReference type="ARBA" id="ARBA00022840"/>
    </source>
</evidence>
<evidence type="ECO:0000256" key="2">
    <source>
        <dbReference type="ARBA" id="ARBA00005810"/>
    </source>
</evidence>
<keyword evidence="7 14" id="KW-0418">Kinase</keyword>
<dbReference type="PANTHER" id="PTHR43071:SF1">
    <property type="entry name" value="2-AMINO-4-HYDROXY-6-HYDROXYMETHYLDIHYDROPTERIDINE PYROPHOSPHOKINASE"/>
    <property type="match status" value="1"/>
</dbReference>
<keyword evidence="8" id="KW-0067">ATP-binding</keyword>
<dbReference type="OrthoDB" id="582926at2"/>
<evidence type="ECO:0000256" key="9">
    <source>
        <dbReference type="ARBA" id="ARBA00022909"/>
    </source>
</evidence>
<comment type="similarity">
    <text evidence="2">Belongs to the HPPK family.</text>
</comment>
<dbReference type="Proteomes" id="UP000287996">
    <property type="component" value="Unassembled WGS sequence"/>
</dbReference>
<comment type="pathway">
    <text evidence="1">Cofactor biosynthesis; tetrahydrofolate biosynthesis; 2-amino-4-hydroxy-6-hydroxymethyl-7,8-dihydropteridine diphosphate from 7,8-dihydroneopterin triphosphate: step 4/4.</text>
</comment>
<evidence type="ECO:0000256" key="1">
    <source>
        <dbReference type="ARBA" id="ARBA00005051"/>
    </source>
</evidence>
<evidence type="ECO:0000256" key="3">
    <source>
        <dbReference type="ARBA" id="ARBA00013253"/>
    </source>
</evidence>
<dbReference type="GO" id="GO:0046656">
    <property type="term" value="P:folic acid biosynthetic process"/>
    <property type="evidence" value="ECO:0007669"/>
    <property type="project" value="UniProtKB-KW"/>
</dbReference>
<feature type="domain" description="7,8-dihydro-6-hydroxymethylpterin-pyrophosphokinase" evidence="13">
    <location>
        <begin position="6"/>
        <end position="101"/>
    </location>
</feature>
<evidence type="ECO:0000256" key="10">
    <source>
        <dbReference type="ARBA" id="ARBA00029409"/>
    </source>
</evidence>
<name>A0A432ZUQ2_9GAMM</name>
<dbReference type="UniPathway" id="UPA00077">
    <property type="reaction ID" value="UER00155"/>
</dbReference>
<comment type="function">
    <text evidence="10">Catalyzes the transfer of pyrophosphate from adenosine triphosphate (ATP) to 6-hydroxymethyl-7,8-dihydropterin, an enzymatic step in folate biosynthesis pathway.</text>
</comment>
<evidence type="ECO:0000256" key="11">
    <source>
        <dbReference type="ARBA" id="ARBA00029766"/>
    </source>
</evidence>
<dbReference type="GO" id="GO:0003848">
    <property type="term" value="F:2-amino-4-hydroxy-6-hydroxymethyldihydropteridine diphosphokinase activity"/>
    <property type="evidence" value="ECO:0007669"/>
    <property type="project" value="UniProtKB-EC"/>
</dbReference>
<sequence length="130" mass="14550">MMRYLCSLGSNIQPEKHFREVKQRLASLSSSIRYSRAIQTQPVDIDTSKQFLNALFIIESALPEAALKQSFNQIEILMGRDRSDPLSSQKDRPIDIDILGIITSEAAFPDVPDYLHSLTADLMPPQGVTS</sequence>
<dbReference type="SUPFAM" id="SSF55083">
    <property type="entry name" value="6-hydroxymethyl-7,8-dihydropterin pyrophosphokinase, HPPK"/>
    <property type="match status" value="1"/>
</dbReference>
<reference evidence="14 15" key="1">
    <citation type="journal article" date="2011" name="Front. Microbiol.">
        <title>Genomic signatures of strain selection and enhancement in Bacillus atrophaeus var. globigii, a historical biowarfare simulant.</title>
        <authorList>
            <person name="Gibbons H.S."/>
            <person name="Broomall S.M."/>
            <person name="McNew L.A."/>
            <person name="Daligault H."/>
            <person name="Chapman C."/>
            <person name="Bruce D."/>
            <person name="Karavis M."/>
            <person name="Krepps M."/>
            <person name="McGregor P.A."/>
            <person name="Hong C."/>
            <person name="Park K.H."/>
            <person name="Akmal A."/>
            <person name="Feldman A."/>
            <person name="Lin J.S."/>
            <person name="Chang W.E."/>
            <person name="Higgs B.W."/>
            <person name="Demirev P."/>
            <person name="Lindquist J."/>
            <person name="Liem A."/>
            <person name="Fochler E."/>
            <person name="Read T.D."/>
            <person name="Tapia R."/>
            <person name="Johnson S."/>
            <person name="Bishop-Lilly K.A."/>
            <person name="Detter C."/>
            <person name="Han C."/>
            <person name="Sozhamannan S."/>
            <person name="Rosenzweig C.N."/>
            <person name="Skowronski E.W."/>
        </authorList>
    </citation>
    <scope>NUCLEOTIDE SEQUENCE [LARGE SCALE GENOMIC DNA]</scope>
    <source>
        <strain evidence="14 15">CC-PW-9</strain>
    </source>
</reference>
<comment type="caution">
    <text evidence="14">The sequence shown here is derived from an EMBL/GenBank/DDBJ whole genome shotgun (WGS) entry which is preliminary data.</text>
</comment>
<dbReference type="InterPro" id="IPR000550">
    <property type="entry name" value="Hppk"/>
</dbReference>
<proteinExistence type="inferred from homology"/>
<evidence type="ECO:0000256" key="7">
    <source>
        <dbReference type="ARBA" id="ARBA00022777"/>
    </source>
</evidence>
<keyword evidence="5" id="KW-0808">Transferase</keyword>
<dbReference type="GO" id="GO:0046654">
    <property type="term" value="P:tetrahydrofolate biosynthetic process"/>
    <property type="evidence" value="ECO:0007669"/>
    <property type="project" value="UniProtKB-UniPathway"/>
</dbReference>
<dbReference type="GO" id="GO:0005524">
    <property type="term" value="F:ATP binding"/>
    <property type="evidence" value="ECO:0007669"/>
    <property type="project" value="UniProtKB-KW"/>
</dbReference>
<evidence type="ECO:0000256" key="4">
    <source>
        <dbReference type="ARBA" id="ARBA00016218"/>
    </source>
</evidence>
<accession>A0A432ZUQ2</accession>
<keyword evidence="6" id="KW-0547">Nucleotide-binding</keyword>
<dbReference type="Gene3D" id="3.30.70.560">
    <property type="entry name" value="7,8-Dihydro-6-hydroxymethylpterin-pyrophosphokinase HPPK"/>
    <property type="match status" value="1"/>
</dbReference>
<dbReference type="Pfam" id="PF01288">
    <property type="entry name" value="HPPK"/>
    <property type="match status" value="1"/>
</dbReference>
<dbReference type="EMBL" id="PIQH01000001">
    <property type="protein sequence ID" value="RUO81572.1"/>
    <property type="molecule type" value="Genomic_DNA"/>
</dbReference>
<organism evidence="14 15">
    <name type="scientific">Idiomarina tyrosinivorans</name>
    <dbReference type="NCBI Taxonomy" id="1445662"/>
    <lineage>
        <taxon>Bacteria</taxon>
        <taxon>Pseudomonadati</taxon>
        <taxon>Pseudomonadota</taxon>
        <taxon>Gammaproteobacteria</taxon>
        <taxon>Alteromonadales</taxon>
        <taxon>Idiomarinaceae</taxon>
        <taxon>Idiomarina</taxon>
    </lineage>
</organism>
<dbReference type="PANTHER" id="PTHR43071">
    <property type="entry name" value="2-AMINO-4-HYDROXY-6-HYDROXYMETHYLDIHYDROPTERIDINE PYROPHOSPHOKINASE"/>
    <property type="match status" value="1"/>
</dbReference>